<feature type="compositionally biased region" description="Pro residues" evidence="1">
    <location>
        <begin position="488"/>
        <end position="497"/>
    </location>
</feature>
<feature type="region of interest" description="Disordered" evidence="1">
    <location>
        <begin position="786"/>
        <end position="807"/>
    </location>
</feature>
<evidence type="ECO:0000313" key="3">
    <source>
        <dbReference type="EMBL" id="THU83452.1"/>
    </source>
</evidence>
<feature type="region of interest" description="Disordered" evidence="1">
    <location>
        <begin position="477"/>
        <end position="504"/>
    </location>
</feature>
<dbReference type="EMBL" id="ML179662">
    <property type="protein sequence ID" value="THU83452.1"/>
    <property type="molecule type" value="Genomic_DNA"/>
</dbReference>
<gene>
    <name evidence="3" type="ORF">K435DRAFT_930610</name>
</gene>
<reference evidence="3 4" key="1">
    <citation type="journal article" date="2019" name="Nat. Ecol. Evol.">
        <title>Megaphylogeny resolves global patterns of mushroom evolution.</title>
        <authorList>
            <person name="Varga T."/>
            <person name="Krizsan K."/>
            <person name="Foldi C."/>
            <person name="Dima B."/>
            <person name="Sanchez-Garcia M."/>
            <person name="Sanchez-Ramirez S."/>
            <person name="Szollosi G.J."/>
            <person name="Szarkandi J.G."/>
            <person name="Papp V."/>
            <person name="Albert L."/>
            <person name="Andreopoulos W."/>
            <person name="Angelini C."/>
            <person name="Antonin V."/>
            <person name="Barry K.W."/>
            <person name="Bougher N.L."/>
            <person name="Buchanan P."/>
            <person name="Buyck B."/>
            <person name="Bense V."/>
            <person name="Catcheside P."/>
            <person name="Chovatia M."/>
            <person name="Cooper J."/>
            <person name="Damon W."/>
            <person name="Desjardin D."/>
            <person name="Finy P."/>
            <person name="Geml J."/>
            <person name="Haridas S."/>
            <person name="Hughes K."/>
            <person name="Justo A."/>
            <person name="Karasinski D."/>
            <person name="Kautmanova I."/>
            <person name="Kiss B."/>
            <person name="Kocsube S."/>
            <person name="Kotiranta H."/>
            <person name="LaButti K.M."/>
            <person name="Lechner B.E."/>
            <person name="Liimatainen K."/>
            <person name="Lipzen A."/>
            <person name="Lukacs Z."/>
            <person name="Mihaltcheva S."/>
            <person name="Morgado L.N."/>
            <person name="Niskanen T."/>
            <person name="Noordeloos M.E."/>
            <person name="Ohm R.A."/>
            <person name="Ortiz-Santana B."/>
            <person name="Ovrebo C."/>
            <person name="Racz N."/>
            <person name="Riley R."/>
            <person name="Savchenko A."/>
            <person name="Shiryaev A."/>
            <person name="Soop K."/>
            <person name="Spirin V."/>
            <person name="Szebenyi C."/>
            <person name="Tomsovsky M."/>
            <person name="Tulloss R.E."/>
            <person name="Uehling J."/>
            <person name="Grigoriev I.V."/>
            <person name="Vagvolgyi C."/>
            <person name="Papp T."/>
            <person name="Martin F.M."/>
            <person name="Miettinen O."/>
            <person name="Hibbett D.S."/>
            <person name="Nagy L.G."/>
        </authorList>
    </citation>
    <scope>NUCLEOTIDE SEQUENCE [LARGE SCALE GENOMIC DNA]</scope>
    <source>
        <strain evidence="3 4">CBS 962.96</strain>
    </source>
</reference>
<evidence type="ECO:0000256" key="2">
    <source>
        <dbReference type="SAM" id="SignalP"/>
    </source>
</evidence>
<feature type="compositionally biased region" description="Polar residues" evidence="1">
    <location>
        <begin position="132"/>
        <end position="176"/>
    </location>
</feature>
<feature type="signal peptide" evidence="2">
    <location>
        <begin position="1"/>
        <end position="24"/>
    </location>
</feature>
<feature type="region of interest" description="Disordered" evidence="1">
    <location>
        <begin position="126"/>
        <end position="176"/>
    </location>
</feature>
<sequence length="807" mass="85928">MTWGSVTLFCFFWFFSLHFQDVVCSDGLKIFTMLKFDGSTQPACIGQTFVITWEGAIQLRLVACSSSSNSQPIFVLRTSVDRLHGSNGKNHTSNVNVGNSTSFSTFVPEDATPGSGHFRASLLDGANALGHTPTSTDNSSLTPLEPSPQSKTQTTNLGMSSNNIDGTQTPVGSAPRTSVSLQLTTRFSSRTPSGFTSMGHIPRSFEPSRTKVTNWGMPDNDRSHTFVNVLRSNPSDANCLSNAIDDRVVVPRTIIIPNSSSTLPVTTFFSLDPAPATIGFNPLSSITLPSNSIVLPTMTSIAPSMTSIAPPAITTIIIAPPAITTVSIAPPAITTTSIAPPSPAIASITPAAITSIAPPAITSIAPPAIAPPVITSTAPAIAPPAITSIALPTMSSITLPTTLPQTLSILLPQIISITLPQTLSIPLPSTIPMSLPSTLTIPIPLPSTLTIPIPLPSILPHSPPSILSHSIPLSESHLTDVASTSNAPPQPPTPPTRNPNSVVDVISPTSISTASPRPSEELQTDIQQSLNSDIAGKTNLRQVDTLTSDSQAQRTSSPMLVTVIGPDGRTSIITTLSESVTDPRRRTRERKRFDLFPVHNQDLEAEGSADDLTLGRHSESRFLRRTSLEALLTQSPTQMSGSLIRTPSERVIRDNVEQNEGGRDSTSIRAVLPSRTSQSQASDEVGKDDKEEEKVFMSRAERIPGETDLPPLPTIDHDPFSDSHTVMDTIYVPTPSFSPNYSAISSEMSGAPISRNQVPSTITSSRDRGVAEVDWRAEIEHLGTAAESVDLPPPAYTRLPPAYNRLE</sequence>
<feature type="chain" id="PRO_5020959450" evidence="2">
    <location>
        <begin position="25"/>
        <end position="807"/>
    </location>
</feature>
<feature type="compositionally biased region" description="Basic and acidic residues" evidence="1">
    <location>
        <begin position="647"/>
        <end position="663"/>
    </location>
</feature>
<keyword evidence="4" id="KW-1185">Reference proteome</keyword>
<dbReference type="Proteomes" id="UP000297245">
    <property type="component" value="Unassembled WGS sequence"/>
</dbReference>
<evidence type="ECO:0000256" key="1">
    <source>
        <dbReference type="SAM" id="MobiDB-lite"/>
    </source>
</evidence>
<evidence type="ECO:0000313" key="4">
    <source>
        <dbReference type="Proteomes" id="UP000297245"/>
    </source>
</evidence>
<protein>
    <submittedName>
        <fullName evidence="3">Uncharacterized protein</fullName>
    </submittedName>
</protein>
<keyword evidence="2" id="KW-0732">Signal</keyword>
<feature type="compositionally biased region" description="Polar residues" evidence="1">
    <location>
        <begin position="634"/>
        <end position="645"/>
    </location>
</feature>
<organism evidence="3 4">
    <name type="scientific">Dendrothele bispora (strain CBS 962.96)</name>
    <dbReference type="NCBI Taxonomy" id="1314807"/>
    <lineage>
        <taxon>Eukaryota</taxon>
        <taxon>Fungi</taxon>
        <taxon>Dikarya</taxon>
        <taxon>Basidiomycota</taxon>
        <taxon>Agaricomycotina</taxon>
        <taxon>Agaricomycetes</taxon>
        <taxon>Agaricomycetidae</taxon>
        <taxon>Agaricales</taxon>
        <taxon>Agaricales incertae sedis</taxon>
        <taxon>Dendrothele</taxon>
    </lineage>
</organism>
<dbReference type="AlphaFoldDB" id="A0A4S8L4H4"/>
<feature type="region of interest" description="Disordered" evidence="1">
    <location>
        <begin position="634"/>
        <end position="693"/>
    </location>
</feature>
<feature type="compositionally biased region" description="Polar residues" evidence="1">
    <location>
        <begin position="664"/>
        <end position="682"/>
    </location>
</feature>
<proteinExistence type="predicted"/>
<name>A0A4S8L4H4_DENBC</name>
<feature type="compositionally biased region" description="Basic and acidic residues" evidence="1">
    <location>
        <begin position="684"/>
        <end position="693"/>
    </location>
</feature>
<accession>A0A4S8L4H4</accession>